<evidence type="ECO:0000313" key="2">
    <source>
        <dbReference type="EMBL" id="GET41403.1"/>
    </source>
</evidence>
<organism evidence="2 3">
    <name type="scientific">Microseira wollei NIES-4236</name>
    <dbReference type="NCBI Taxonomy" id="2530354"/>
    <lineage>
        <taxon>Bacteria</taxon>
        <taxon>Bacillati</taxon>
        <taxon>Cyanobacteriota</taxon>
        <taxon>Cyanophyceae</taxon>
        <taxon>Oscillatoriophycideae</taxon>
        <taxon>Aerosakkonematales</taxon>
        <taxon>Aerosakkonemataceae</taxon>
        <taxon>Microseira</taxon>
    </lineage>
</organism>
<dbReference type="InterPro" id="IPR055876">
    <property type="entry name" value="DUF7453"/>
</dbReference>
<accession>A0AAV3XGL2</accession>
<dbReference type="Proteomes" id="UP001050975">
    <property type="component" value="Unassembled WGS sequence"/>
</dbReference>
<dbReference type="Pfam" id="PF24251">
    <property type="entry name" value="DUF7453"/>
    <property type="match status" value="1"/>
</dbReference>
<feature type="signal peptide" evidence="1">
    <location>
        <begin position="1"/>
        <end position="27"/>
    </location>
</feature>
<dbReference type="EMBL" id="BLAY01000121">
    <property type="protein sequence ID" value="GET41403.1"/>
    <property type="molecule type" value="Genomic_DNA"/>
</dbReference>
<feature type="chain" id="PRO_5043966011" description="PEP-CTERM sorting domain-containing protein" evidence="1">
    <location>
        <begin position="28"/>
        <end position="322"/>
    </location>
</feature>
<keyword evidence="1" id="KW-0732">Signal</keyword>
<gene>
    <name evidence="2" type="ORF">MiSe_62150</name>
</gene>
<comment type="caution">
    <text evidence="2">The sequence shown here is derived from an EMBL/GenBank/DDBJ whole genome shotgun (WGS) entry which is preliminary data.</text>
</comment>
<evidence type="ECO:0000313" key="3">
    <source>
        <dbReference type="Proteomes" id="UP001050975"/>
    </source>
</evidence>
<proteinExistence type="predicted"/>
<reference evidence="2" key="1">
    <citation type="submission" date="2019-10" db="EMBL/GenBank/DDBJ databases">
        <title>Draft genome sequece of Microseira wollei NIES-4236.</title>
        <authorList>
            <person name="Yamaguchi H."/>
            <person name="Suzuki S."/>
            <person name="Kawachi M."/>
        </authorList>
    </citation>
    <scope>NUCLEOTIDE SEQUENCE</scope>
    <source>
        <strain evidence="2">NIES-4236</strain>
    </source>
</reference>
<sequence length="322" mass="32776">MIRATKLSVAALIAMSMSLLNISSADAFTLTKIADNSGILSGFPTAEPAINDSGTVAFDASLKAGGYGIFIGNGGALTPIADTSGIFSSFQNSDLGTRGVVDINNSGTVAFHANLDAGGKGIFTSKDGKLTSIVDTSSKFNILLNPTINNNGTVVFTGVFDGRNNSGVFTGSGGTVNTIADRNGPLAGFGSFPQINNNGTVAFSATLDAGGQGIFTSKDGNLTTVADTTGNFSEFLGSGFNDNDTVLFRALLRTGGQALLTSKDGKLTTIADSSGPFSTFSQAAINNNGNLAFFARLDLDPNNYGLFTGPDPVANKLIATGA</sequence>
<evidence type="ECO:0008006" key="4">
    <source>
        <dbReference type="Google" id="ProtNLM"/>
    </source>
</evidence>
<keyword evidence="3" id="KW-1185">Reference proteome</keyword>
<name>A0AAV3XGL2_9CYAN</name>
<dbReference type="NCBIfam" id="TIGR05002">
    <property type="entry name" value="NxxGxxAF_repeat"/>
    <property type="match status" value="5"/>
</dbReference>
<dbReference type="AlphaFoldDB" id="A0AAV3XGL2"/>
<protein>
    <recommendedName>
        <fullName evidence="4">PEP-CTERM sorting domain-containing protein</fullName>
    </recommendedName>
</protein>
<evidence type="ECO:0000256" key="1">
    <source>
        <dbReference type="SAM" id="SignalP"/>
    </source>
</evidence>